<evidence type="ECO:0000256" key="3">
    <source>
        <dbReference type="ARBA" id="ARBA00022989"/>
    </source>
</evidence>
<feature type="transmembrane region" description="Helical" evidence="6">
    <location>
        <begin position="28"/>
        <end position="50"/>
    </location>
</feature>
<feature type="domain" description="TLC" evidence="7">
    <location>
        <begin position="26"/>
        <end position="231"/>
    </location>
</feature>
<evidence type="ECO:0000256" key="1">
    <source>
        <dbReference type="ARBA" id="ARBA00004141"/>
    </source>
</evidence>
<keyword evidence="2 5" id="KW-0812">Transmembrane</keyword>
<feature type="transmembrane region" description="Helical" evidence="6">
    <location>
        <begin position="62"/>
        <end position="84"/>
    </location>
</feature>
<evidence type="ECO:0000259" key="7">
    <source>
        <dbReference type="PROSITE" id="PS50922"/>
    </source>
</evidence>
<dbReference type="EMBL" id="HBEY01016883">
    <property type="protein sequence ID" value="CAD8604849.1"/>
    <property type="molecule type" value="Transcribed_RNA"/>
</dbReference>
<dbReference type="Pfam" id="PF03798">
    <property type="entry name" value="TRAM_LAG1_CLN8"/>
    <property type="match status" value="1"/>
</dbReference>
<dbReference type="PANTHER" id="PTHR13439:SF0">
    <property type="entry name" value="TOPOISOMERASE I DAMAGE AFFECTED PROTEIN 4"/>
    <property type="match status" value="1"/>
</dbReference>
<gene>
    <name evidence="8" type="ORF">CPEL01642_LOCUS8184</name>
</gene>
<evidence type="ECO:0000313" key="8">
    <source>
        <dbReference type="EMBL" id="CAD8604849.1"/>
    </source>
</evidence>
<feature type="transmembrane region" description="Helical" evidence="6">
    <location>
        <begin position="104"/>
        <end position="121"/>
    </location>
</feature>
<protein>
    <recommendedName>
        <fullName evidence="7">TLC domain-containing protein</fullName>
    </recommendedName>
</protein>
<dbReference type="InterPro" id="IPR006634">
    <property type="entry name" value="TLC-dom"/>
</dbReference>
<dbReference type="AlphaFoldDB" id="A0A7S0Q245"/>
<organism evidence="8">
    <name type="scientific">Coccolithus braarudii</name>
    <dbReference type="NCBI Taxonomy" id="221442"/>
    <lineage>
        <taxon>Eukaryota</taxon>
        <taxon>Haptista</taxon>
        <taxon>Haptophyta</taxon>
        <taxon>Prymnesiophyceae</taxon>
        <taxon>Coccolithales</taxon>
        <taxon>Coccolithaceae</taxon>
        <taxon>Coccolithus</taxon>
    </lineage>
</organism>
<evidence type="ECO:0000256" key="6">
    <source>
        <dbReference type="SAM" id="Phobius"/>
    </source>
</evidence>
<reference evidence="8" key="1">
    <citation type="submission" date="2021-01" db="EMBL/GenBank/DDBJ databases">
        <authorList>
            <person name="Corre E."/>
            <person name="Pelletier E."/>
            <person name="Niang G."/>
            <person name="Scheremetjew M."/>
            <person name="Finn R."/>
            <person name="Kale V."/>
            <person name="Holt S."/>
            <person name="Cochrane G."/>
            <person name="Meng A."/>
            <person name="Brown T."/>
            <person name="Cohen L."/>
        </authorList>
    </citation>
    <scope>NUCLEOTIDE SEQUENCE</scope>
    <source>
        <strain evidence="8">PLY182g</strain>
    </source>
</reference>
<dbReference type="PROSITE" id="PS50922">
    <property type="entry name" value="TLC"/>
    <property type="match status" value="1"/>
</dbReference>
<evidence type="ECO:0000256" key="2">
    <source>
        <dbReference type="ARBA" id="ARBA00022692"/>
    </source>
</evidence>
<feature type="transmembrane region" description="Helical" evidence="6">
    <location>
        <begin position="193"/>
        <end position="210"/>
    </location>
</feature>
<name>A0A7S0Q245_9EUKA</name>
<feature type="transmembrane region" description="Helical" evidence="6">
    <location>
        <begin position="128"/>
        <end position="148"/>
    </location>
</feature>
<evidence type="ECO:0000256" key="4">
    <source>
        <dbReference type="ARBA" id="ARBA00023136"/>
    </source>
</evidence>
<dbReference type="InterPro" id="IPR050846">
    <property type="entry name" value="TLCD"/>
</dbReference>
<accession>A0A7S0Q245</accession>
<dbReference type="GO" id="GO:0055088">
    <property type="term" value="P:lipid homeostasis"/>
    <property type="evidence" value="ECO:0007669"/>
    <property type="project" value="TreeGrafter"/>
</dbReference>
<keyword evidence="4 5" id="KW-0472">Membrane</keyword>
<evidence type="ECO:0000256" key="5">
    <source>
        <dbReference type="PROSITE-ProRule" id="PRU00205"/>
    </source>
</evidence>
<comment type="subcellular location">
    <subcellularLocation>
        <location evidence="1">Membrane</location>
        <topology evidence="1">Multi-pass membrane protein</topology>
    </subcellularLocation>
</comment>
<feature type="transmembrane region" description="Helical" evidence="6">
    <location>
        <begin position="160"/>
        <end position="181"/>
    </location>
</feature>
<dbReference type="GO" id="GO:0016020">
    <property type="term" value="C:membrane"/>
    <property type="evidence" value="ECO:0007669"/>
    <property type="project" value="UniProtKB-SubCell"/>
</dbReference>
<dbReference type="GO" id="GO:0005783">
    <property type="term" value="C:endoplasmic reticulum"/>
    <property type="evidence" value="ECO:0007669"/>
    <property type="project" value="TreeGrafter"/>
</dbReference>
<keyword evidence="3 6" id="KW-1133">Transmembrane helix</keyword>
<sequence>MYVLIFFASRTFAPLLFAGAAKLDSPTLSYWGSSLASVVNCFVVVPMAWIACGQGDLLAVDAGLSVTTPLSTTACYAMVGYTFFDLLPMLYHRKHKTWSGGVSMYLVHHVCSLLTWGLAAAEGHTHSIVVPVLLLETTGPFVNLRWFLSTHGLKESWLYIINGLVMFVSFFLLRVVFNWWIFFNRIALRTEDMLKLPTHLMVLTYILYPINLGLQLLWFQKILSGVLALLSGKSKKKSK</sequence>
<proteinExistence type="predicted"/>
<dbReference type="PANTHER" id="PTHR13439">
    <property type="entry name" value="CT120 PROTEIN"/>
    <property type="match status" value="1"/>
</dbReference>